<evidence type="ECO:0000313" key="2">
    <source>
        <dbReference type="EMBL" id="MFC7331970.1"/>
    </source>
</evidence>
<accession>A0ABW2KRN2</accession>
<protein>
    <submittedName>
        <fullName evidence="2">Uncharacterized protein</fullName>
    </submittedName>
</protein>
<sequence>MQTTGGTAVLSRGQWLKLVRVLGMLGSDHAGERAAAALAAHRLVRGWGTDWAALLAPRRMSETERRRPRGPFHDAFHDPAAAAQSRLRQMAAEVARLEAEVKRLKRLLDARHQRG</sequence>
<keyword evidence="1" id="KW-0175">Coiled coil</keyword>
<comment type="caution">
    <text evidence="2">The sequence shown here is derived from an EMBL/GenBank/DDBJ whole genome shotgun (WGS) entry which is preliminary data.</text>
</comment>
<name>A0ABW2KRN2_9PROT</name>
<organism evidence="2 3">
    <name type="scientific">Rhodocista pekingensis</name>
    <dbReference type="NCBI Taxonomy" id="201185"/>
    <lineage>
        <taxon>Bacteria</taxon>
        <taxon>Pseudomonadati</taxon>
        <taxon>Pseudomonadota</taxon>
        <taxon>Alphaproteobacteria</taxon>
        <taxon>Rhodospirillales</taxon>
        <taxon>Azospirillaceae</taxon>
        <taxon>Rhodocista</taxon>
    </lineage>
</organism>
<dbReference type="Proteomes" id="UP001596456">
    <property type="component" value="Unassembled WGS sequence"/>
</dbReference>
<feature type="coiled-coil region" evidence="1">
    <location>
        <begin position="80"/>
        <end position="114"/>
    </location>
</feature>
<dbReference type="EMBL" id="JBHTCM010000004">
    <property type="protein sequence ID" value="MFC7331970.1"/>
    <property type="molecule type" value="Genomic_DNA"/>
</dbReference>
<proteinExistence type="predicted"/>
<gene>
    <name evidence="2" type="ORF">ACFQPS_02230</name>
</gene>
<reference evidence="3" key="1">
    <citation type="journal article" date="2019" name="Int. J. Syst. Evol. Microbiol.">
        <title>The Global Catalogue of Microorganisms (GCM) 10K type strain sequencing project: providing services to taxonomists for standard genome sequencing and annotation.</title>
        <authorList>
            <consortium name="The Broad Institute Genomics Platform"/>
            <consortium name="The Broad Institute Genome Sequencing Center for Infectious Disease"/>
            <person name="Wu L."/>
            <person name="Ma J."/>
        </authorList>
    </citation>
    <scope>NUCLEOTIDE SEQUENCE [LARGE SCALE GENOMIC DNA]</scope>
    <source>
        <strain evidence="3">CGMCC 1.16275</strain>
    </source>
</reference>
<evidence type="ECO:0000256" key="1">
    <source>
        <dbReference type="SAM" id="Coils"/>
    </source>
</evidence>
<keyword evidence="3" id="KW-1185">Reference proteome</keyword>
<dbReference type="RefSeq" id="WP_377356087.1">
    <property type="nucleotide sequence ID" value="NZ_JBHTCM010000004.1"/>
</dbReference>
<evidence type="ECO:0000313" key="3">
    <source>
        <dbReference type="Proteomes" id="UP001596456"/>
    </source>
</evidence>